<dbReference type="AlphaFoldDB" id="A0A6M3L3I5"/>
<accession>A0A6M3L3I5</accession>
<gene>
    <name evidence="1" type="ORF">MM415B02815_0007</name>
</gene>
<evidence type="ECO:0000313" key="1">
    <source>
        <dbReference type="EMBL" id="QJA88171.1"/>
    </source>
</evidence>
<protein>
    <submittedName>
        <fullName evidence="1">Uncharacterized protein</fullName>
    </submittedName>
</protein>
<proteinExistence type="predicted"/>
<sequence length="106" mass="12489">MEIEYLTQKEFNDLLEYSTSIPTGTTIGKKWKRKIIHFTLGNQKMCAPGFLPQNIKEDYEEWLTGEYIEVKNPQKVGIRWKKIEIVGSIEVDKPIRKFEERNLNGK</sequence>
<reference evidence="1" key="1">
    <citation type="submission" date="2020-03" db="EMBL/GenBank/DDBJ databases">
        <title>The deep terrestrial virosphere.</title>
        <authorList>
            <person name="Holmfeldt K."/>
            <person name="Nilsson E."/>
            <person name="Simone D."/>
            <person name="Lopez-Fernandez M."/>
            <person name="Wu X."/>
            <person name="de Brujin I."/>
            <person name="Lundin D."/>
            <person name="Andersson A."/>
            <person name="Bertilsson S."/>
            <person name="Dopson M."/>
        </authorList>
    </citation>
    <scope>NUCLEOTIDE SEQUENCE</scope>
    <source>
        <strain evidence="1">MM415B02815</strain>
    </source>
</reference>
<organism evidence="1">
    <name type="scientific">viral metagenome</name>
    <dbReference type="NCBI Taxonomy" id="1070528"/>
    <lineage>
        <taxon>unclassified sequences</taxon>
        <taxon>metagenomes</taxon>
        <taxon>organismal metagenomes</taxon>
    </lineage>
</organism>
<name>A0A6M3L3I5_9ZZZZ</name>
<dbReference type="EMBL" id="MT142759">
    <property type="protein sequence ID" value="QJA88171.1"/>
    <property type="molecule type" value="Genomic_DNA"/>
</dbReference>